<dbReference type="STRING" id="667676.SAMN05192539_100761"/>
<evidence type="ECO:0000256" key="1">
    <source>
        <dbReference type="SAM" id="MobiDB-lite"/>
    </source>
</evidence>
<gene>
    <name evidence="2" type="ORF">SAMN05192539_100761</name>
</gene>
<keyword evidence="3" id="KW-1185">Reference proteome</keyword>
<organism evidence="2 3">
    <name type="scientific">Paraburkholderia diazotrophica</name>
    <dbReference type="NCBI Taxonomy" id="667676"/>
    <lineage>
        <taxon>Bacteria</taxon>
        <taxon>Pseudomonadati</taxon>
        <taxon>Pseudomonadota</taxon>
        <taxon>Betaproteobacteria</taxon>
        <taxon>Burkholderiales</taxon>
        <taxon>Burkholderiaceae</taxon>
        <taxon>Paraburkholderia</taxon>
    </lineage>
</organism>
<dbReference type="EMBL" id="FNYE01000007">
    <property type="protein sequence ID" value="SEJ14711.1"/>
    <property type="molecule type" value="Genomic_DNA"/>
</dbReference>
<protein>
    <submittedName>
        <fullName evidence="2">Uncharacterized protein</fullName>
    </submittedName>
</protein>
<feature type="region of interest" description="Disordered" evidence="1">
    <location>
        <begin position="23"/>
        <end position="53"/>
    </location>
</feature>
<accession>A0A1H6WCG0</accession>
<sequence length="188" mass="19643">MRHGLGELIAPVDRLPYRPLSFPAAESGKPSNASPAQIVRNRPTNNANAASHPSVCTDCPVTSAYRQSKGPAAASNTPKTTPDAAPIICRRPAPATLSATSCRSTPSFSRDALAGVLDAVSNDPSGGWYPLARSLPEIRRSLVVEGAFDIQLSMHTSVSPMASALSGPGHPTTVRLAPARRLHCNTSV</sequence>
<dbReference type="Proteomes" id="UP000198866">
    <property type="component" value="Unassembled WGS sequence"/>
</dbReference>
<dbReference type="AlphaFoldDB" id="A0A1H6WCG0"/>
<feature type="region of interest" description="Disordered" evidence="1">
    <location>
        <begin position="67"/>
        <end position="86"/>
    </location>
</feature>
<evidence type="ECO:0000313" key="3">
    <source>
        <dbReference type="Proteomes" id="UP000198866"/>
    </source>
</evidence>
<proteinExistence type="predicted"/>
<evidence type="ECO:0000313" key="2">
    <source>
        <dbReference type="EMBL" id="SEJ14711.1"/>
    </source>
</evidence>
<reference evidence="3" key="1">
    <citation type="submission" date="2016-10" db="EMBL/GenBank/DDBJ databases">
        <authorList>
            <person name="Varghese N."/>
            <person name="Submissions S."/>
        </authorList>
    </citation>
    <scope>NUCLEOTIDE SEQUENCE [LARGE SCALE GENOMIC DNA]</scope>
    <source>
        <strain evidence="3">LMG 26031</strain>
    </source>
</reference>
<feature type="compositionally biased region" description="Polar residues" evidence="1">
    <location>
        <begin position="42"/>
        <end position="51"/>
    </location>
</feature>
<name>A0A1H6WCG0_9BURK</name>